<protein>
    <submittedName>
        <fullName evidence="2">Putative lipocalin-3 1</fullName>
    </submittedName>
</protein>
<accession>A0A023FQQ3</accession>
<reference evidence="2" key="1">
    <citation type="submission" date="2014-03" db="EMBL/GenBank/DDBJ databases">
        <title>The sialotranscriptome of Amblyomma triste, Amblyomma parvum and Amblyomma cajennense ticks, uncovered by 454-based RNA-seq.</title>
        <authorList>
            <person name="Garcia G.R."/>
            <person name="Gardinassi L.G."/>
            <person name="Ribeiro J.M."/>
            <person name="Anatriello E."/>
            <person name="Ferreira B.R."/>
            <person name="Moreira H.N."/>
            <person name="Mafra C."/>
            <person name="Olegario M.M."/>
            <person name="Szabo P.J."/>
            <person name="Miranda-Santos I.K."/>
            <person name="Maruyama S.R."/>
        </authorList>
    </citation>
    <scope>NUCLEOTIDE SEQUENCE</scope>
    <source>
        <strain evidence="2">Uberlandia</strain>
        <tissue evidence="2">Salivary glands</tissue>
    </source>
</reference>
<evidence type="ECO:0000256" key="1">
    <source>
        <dbReference type="SAM" id="SignalP"/>
    </source>
</evidence>
<proteinExistence type="evidence at transcript level"/>
<dbReference type="InterPro" id="IPR012674">
    <property type="entry name" value="Calycin"/>
</dbReference>
<evidence type="ECO:0000313" key="2">
    <source>
        <dbReference type="EMBL" id="JAC24126.1"/>
    </source>
</evidence>
<keyword evidence="1" id="KW-0732">Signal</keyword>
<sequence>MAKLSTFPGLLLALLVATAVTRIEAEVDNIDYDFRDFLQEGKAIWVRNTSEPGTITCRKDTISKVDNRNVSFERHFKNNSKSFLESMKGEFFNWHHWEDPTHTPYDSMAVSNTENVHKTDEILELLDAKNDCAVVKVIIWDLSNEGFPTVWRELRVSEAALTKSPSKECLDYFKLAAGGNPRPTYSPDCHQMP</sequence>
<dbReference type="EMBL" id="GBBK01000356">
    <property type="protein sequence ID" value="JAC24126.1"/>
    <property type="molecule type" value="mRNA"/>
</dbReference>
<dbReference type="SUPFAM" id="SSF50814">
    <property type="entry name" value="Lipocalins"/>
    <property type="match status" value="1"/>
</dbReference>
<organism evidence="2">
    <name type="scientific">Amblyomma cajennense</name>
    <name type="common">Cayenne tick</name>
    <name type="synonym">Acarus cajennensis</name>
    <dbReference type="NCBI Taxonomy" id="34607"/>
    <lineage>
        <taxon>Eukaryota</taxon>
        <taxon>Metazoa</taxon>
        <taxon>Ecdysozoa</taxon>
        <taxon>Arthropoda</taxon>
        <taxon>Chelicerata</taxon>
        <taxon>Arachnida</taxon>
        <taxon>Acari</taxon>
        <taxon>Parasitiformes</taxon>
        <taxon>Ixodida</taxon>
        <taxon>Ixodoidea</taxon>
        <taxon>Ixodidae</taxon>
        <taxon>Amblyomminae</taxon>
        <taxon>Amblyomma</taxon>
    </lineage>
</organism>
<name>A0A023FQQ3_AMBCJ</name>
<feature type="chain" id="PRO_5001520099" evidence="1">
    <location>
        <begin position="26"/>
        <end position="193"/>
    </location>
</feature>
<dbReference type="AlphaFoldDB" id="A0A023FQQ3"/>
<feature type="signal peptide" evidence="1">
    <location>
        <begin position="1"/>
        <end position="25"/>
    </location>
</feature>